<comment type="caution">
    <text evidence="7">The sequence shown here is derived from an EMBL/GenBank/DDBJ whole genome shotgun (WGS) entry which is preliminary data.</text>
</comment>
<keyword evidence="4 5" id="KW-0472">Membrane</keyword>
<organism evidence="7 8">
    <name type="scientific">Candidula unifasciata</name>
    <dbReference type="NCBI Taxonomy" id="100452"/>
    <lineage>
        <taxon>Eukaryota</taxon>
        <taxon>Metazoa</taxon>
        <taxon>Spiralia</taxon>
        <taxon>Lophotrochozoa</taxon>
        <taxon>Mollusca</taxon>
        <taxon>Gastropoda</taxon>
        <taxon>Heterobranchia</taxon>
        <taxon>Euthyneura</taxon>
        <taxon>Panpulmonata</taxon>
        <taxon>Eupulmonata</taxon>
        <taxon>Stylommatophora</taxon>
        <taxon>Helicina</taxon>
        <taxon>Helicoidea</taxon>
        <taxon>Geomitridae</taxon>
        <taxon>Candidula</taxon>
    </lineage>
</organism>
<keyword evidence="2 5" id="KW-0812">Transmembrane</keyword>
<dbReference type="OrthoDB" id="302535at2759"/>
<dbReference type="EMBL" id="CAJHNH020004186">
    <property type="protein sequence ID" value="CAG5130667.1"/>
    <property type="molecule type" value="Genomic_DNA"/>
</dbReference>
<evidence type="ECO:0000313" key="7">
    <source>
        <dbReference type="EMBL" id="CAG5130667.1"/>
    </source>
</evidence>
<dbReference type="PANTHER" id="PTHR44755">
    <property type="entry name" value="NATRIURETIC PEPTIDE RECEPTOR 3-RELATED"/>
    <property type="match status" value="1"/>
</dbReference>
<evidence type="ECO:0000259" key="6">
    <source>
        <dbReference type="Pfam" id="PF01094"/>
    </source>
</evidence>
<evidence type="ECO:0000256" key="4">
    <source>
        <dbReference type="ARBA" id="ARBA00023136"/>
    </source>
</evidence>
<evidence type="ECO:0000313" key="8">
    <source>
        <dbReference type="Proteomes" id="UP000678393"/>
    </source>
</evidence>
<feature type="transmembrane region" description="Helical" evidence="5">
    <location>
        <begin position="46"/>
        <end position="69"/>
    </location>
</feature>
<keyword evidence="8" id="KW-1185">Reference proteome</keyword>
<dbReference type="GO" id="GO:0016020">
    <property type="term" value="C:membrane"/>
    <property type="evidence" value="ECO:0007669"/>
    <property type="project" value="UniProtKB-SubCell"/>
</dbReference>
<dbReference type="InterPro" id="IPR028082">
    <property type="entry name" value="Peripla_BP_I"/>
</dbReference>
<dbReference type="GO" id="GO:0017046">
    <property type="term" value="F:peptide hormone binding"/>
    <property type="evidence" value="ECO:0007669"/>
    <property type="project" value="TreeGrafter"/>
</dbReference>
<evidence type="ECO:0000256" key="3">
    <source>
        <dbReference type="ARBA" id="ARBA00022989"/>
    </source>
</evidence>
<gene>
    <name evidence="7" type="ORF">CUNI_LOCUS16225</name>
</gene>
<proteinExistence type="predicted"/>
<dbReference type="InterPro" id="IPR052612">
    <property type="entry name" value="ANP_Clearance_Receptor"/>
</dbReference>
<dbReference type="GO" id="GO:0038023">
    <property type="term" value="F:signaling receptor activity"/>
    <property type="evidence" value="ECO:0007669"/>
    <property type="project" value="TreeGrafter"/>
</dbReference>
<evidence type="ECO:0000256" key="2">
    <source>
        <dbReference type="ARBA" id="ARBA00022692"/>
    </source>
</evidence>
<dbReference type="GO" id="GO:0007165">
    <property type="term" value="P:signal transduction"/>
    <property type="evidence" value="ECO:0007669"/>
    <property type="project" value="TreeGrafter"/>
</dbReference>
<dbReference type="Pfam" id="PF01094">
    <property type="entry name" value="ANF_receptor"/>
    <property type="match status" value="1"/>
</dbReference>
<name>A0A8S3ZMC2_9EUPU</name>
<evidence type="ECO:0000256" key="1">
    <source>
        <dbReference type="ARBA" id="ARBA00004370"/>
    </source>
</evidence>
<dbReference type="AlphaFoldDB" id="A0A8S3ZMC2"/>
<protein>
    <recommendedName>
        <fullName evidence="6">Receptor ligand binding region domain-containing protein</fullName>
    </recommendedName>
</protein>
<sequence>MNDIERRSLDRQSKNIRWFTLPPSRVKKVTASPAASTLIHASSTSLLSLSLVVISVLIAMTPVTSVSIFRPSYDVLEPSIVLKFGVILPYSTHYEFSMKKVLPAIQIAVERILQDPHLLRDIGEVVINEADSNCSQTEGPLEAIDMYLRGDAHVFFGPTCDLAVGHVALYSVSWNIPVISTGAFNQELDNKNEFRVLTRMQSTYSDVGNVFESIMDRFRWTTVGFIYDNHLCYHVTFPVFTKVVNRSNATVFQKPIYKHSTVIYESFLRDAQKQARM</sequence>
<evidence type="ECO:0000256" key="5">
    <source>
        <dbReference type="SAM" id="Phobius"/>
    </source>
</evidence>
<accession>A0A8S3ZMC2</accession>
<dbReference type="InterPro" id="IPR001828">
    <property type="entry name" value="ANF_lig-bd_rcpt"/>
</dbReference>
<dbReference type="Gene3D" id="3.40.50.2300">
    <property type="match status" value="1"/>
</dbReference>
<dbReference type="Proteomes" id="UP000678393">
    <property type="component" value="Unassembled WGS sequence"/>
</dbReference>
<keyword evidence="3 5" id="KW-1133">Transmembrane helix</keyword>
<comment type="subcellular location">
    <subcellularLocation>
        <location evidence="1">Membrane</location>
    </subcellularLocation>
</comment>
<feature type="domain" description="Receptor ligand binding region" evidence="6">
    <location>
        <begin position="101"/>
        <end position="276"/>
    </location>
</feature>
<reference evidence="7" key="1">
    <citation type="submission" date="2021-04" db="EMBL/GenBank/DDBJ databases">
        <authorList>
            <consortium name="Molecular Ecology Group"/>
        </authorList>
    </citation>
    <scope>NUCLEOTIDE SEQUENCE</scope>
</reference>
<dbReference type="SUPFAM" id="SSF53822">
    <property type="entry name" value="Periplasmic binding protein-like I"/>
    <property type="match status" value="1"/>
</dbReference>
<dbReference type="PANTHER" id="PTHR44755:SF11">
    <property type="entry name" value="ATRIAL NATRIURETIC PEPTIDE RECEPTOR 3 ISOFORM X1"/>
    <property type="match status" value="1"/>
</dbReference>